<evidence type="ECO:0000256" key="7">
    <source>
        <dbReference type="ARBA" id="ARBA00022741"/>
    </source>
</evidence>
<dbReference type="Pfam" id="PF01627">
    <property type="entry name" value="Hpt"/>
    <property type="match status" value="1"/>
</dbReference>
<dbReference type="InterPro" id="IPR036061">
    <property type="entry name" value="CheW-like_dom_sf"/>
</dbReference>
<organism evidence="16 17">
    <name type="scientific">Rugamonas apoptosis</name>
    <dbReference type="NCBI Taxonomy" id="2758570"/>
    <lineage>
        <taxon>Bacteria</taxon>
        <taxon>Pseudomonadati</taxon>
        <taxon>Pseudomonadota</taxon>
        <taxon>Betaproteobacteria</taxon>
        <taxon>Burkholderiales</taxon>
        <taxon>Oxalobacteraceae</taxon>
        <taxon>Telluria group</taxon>
        <taxon>Rugamonas</taxon>
    </lineage>
</organism>
<dbReference type="PRINTS" id="PR00344">
    <property type="entry name" value="BCTRLSENSOR"/>
</dbReference>
<dbReference type="FunFam" id="3.30.565.10:FF:000016">
    <property type="entry name" value="Chemotaxis protein CheA, putative"/>
    <property type="match status" value="1"/>
</dbReference>
<evidence type="ECO:0000256" key="6">
    <source>
        <dbReference type="ARBA" id="ARBA00022679"/>
    </source>
</evidence>
<dbReference type="SUPFAM" id="SSF50341">
    <property type="entry name" value="CheW-like"/>
    <property type="match status" value="1"/>
</dbReference>
<evidence type="ECO:0000256" key="9">
    <source>
        <dbReference type="ARBA" id="ARBA00022840"/>
    </source>
</evidence>
<dbReference type="SMART" id="SM00073">
    <property type="entry name" value="HPT"/>
    <property type="match status" value="1"/>
</dbReference>
<dbReference type="PANTHER" id="PTHR43395">
    <property type="entry name" value="SENSOR HISTIDINE KINASE CHEA"/>
    <property type="match status" value="1"/>
</dbReference>
<dbReference type="InterPro" id="IPR004105">
    <property type="entry name" value="CheA-like_dim"/>
</dbReference>
<dbReference type="SMART" id="SM00260">
    <property type="entry name" value="CheW"/>
    <property type="match status" value="1"/>
</dbReference>
<dbReference type="EMBL" id="JACEZU010000003">
    <property type="protein sequence ID" value="MBA5686980.1"/>
    <property type="molecule type" value="Genomic_DNA"/>
</dbReference>
<dbReference type="InterPro" id="IPR005467">
    <property type="entry name" value="His_kinase_dom"/>
</dbReference>
<keyword evidence="6" id="KW-0808">Transferase</keyword>
<keyword evidence="17" id="KW-1185">Reference proteome</keyword>
<dbReference type="CDD" id="cd00731">
    <property type="entry name" value="CheA_reg"/>
    <property type="match status" value="1"/>
</dbReference>
<dbReference type="SUPFAM" id="SSF160246">
    <property type="entry name" value="EspE N-terminal domain-like"/>
    <property type="match status" value="1"/>
</dbReference>
<dbReference type="InterPro" id="IPR003594">
    <property type="entry name" value="HATPase_dom"/>
</dbReference>
<dbReference type="Pfam" id="PF01584">
    <property type="entry name" value="CheW"/>
    <property type="match status" value="1"/>
</dbReference>
<evidence type="ECO:0000256" key="8">
    <source>
        <dbReference type="ARBA" id="ARBA00022777"/>
    </source>
</evidence>
<evidence type="ECO:0000256" key="1">
    <source>
        <dbReference type="ARBA" id="ARBA00000085"/>
    </source>
</evidence>
<keyword evidence="7" id="KW-0547">Nucleotide-binding</keyword>
<dbReference type="InterPro" id="IPR051315">
    <property type="entry name" value="Bact_Chemotaxis_CheA"/>
</dbReference>
<dbReference type="InterPro" id="IPR036097">
    <property type="entry name" value="HisK_dim/P_sf"/>
</dbReference>
<evidence type="ECO:0000256" key="11">
    <source>
        <dbReference type="ARBA" id="ARBA00035100"/>
    </source>
</evidence>
<reference evidence="16 17" key="1">
    <citation type="submission" date="2020-07" db="EMBL/GenBank/DDBJ databases">
        <title>Novel species isolated from subtropical streams in China.</title>
        <authorList>
            <person name="Lu H."/>
        </authorList>
    </citation>
    <scope>NUCLEOTIDE SEQUENCE [LARGE SCALE GENOMIC DNA]</scope>
    <source>
        <strain evidence="16 17">LX47W</strain>
    </source>
</reference>
<keyword evidence="5 12" id="KW-0597">Phosphoprotein</keyword>
<evidence type="ECO:0000256" key="3">
    <source>
        <dbReference type="ARBA" id="ARBA00021495"/>
    </source>
</evidence>
<dbReference type="EC" id="2.7.13.3" evidence="2"/>
<dbReference type="PANTHER" id="PTHR43395:SF10">
    <property type="entry name" value="CHEMOTAXIS PROTEIN CHEA"/>
    <property type="match status" value="1"/>
</dbReference>
<proteinExistence type="predicted"/>
<evidence type="ECO:0000313" key="16">
    <source>
        <dbReference type="EMBL" id="MBA5686980.1"/>
    </source>
</evidence>
<accession>A0A7W2F8B4</accession>
<name>A0A7W2F8B4_9BURK</name>
<protein>
    <recommendedName>
        <fullName evidence="3">Chemotaxis protein CheA</fullName>
        <ecNumber evidence="2">2.7.13.3</ecNumber>
    </recommendedName>
</protein>
<dbReference type="GO" id="GO:0000155">
    <property type="term" value="F:phosphorelay sensor kinase activity"/>
    <property type="evidence" value="ECO:0007669"/>
    <property type="project" value="InterPro"/>
</dbReference>
<dbReference type="InterPro" id="IPR036890">
    <property type="entry name" value="HATPase_C_sf"/>
</dbReference>
<dbReference type="InterPro" id="IPR037006">
    <property type="entry name" value="CheA-like_homodim_sf"/>
</dbReference>
<dbReference type="SUPFAM" id="SSF55874">
    <property type="entry name" value="ATPase domain of HSP90 chaperone/DNA topoisomerase II/histidine kinase"/>
    <property type="match status" value="1"/>
</dbReference>
<evidence type="ECO:0000256" key="5">
    <source>
        <dbReference type="ARBA" id="ARBA00022553"/>
    </source>
</evidence>
<feature type="domain" description="HPt" evidence="15">
    <location>
        <begin position="4"/>
        <end position="108"/>
    </location>
</feature>
<dbReference type="InterPro" id="IPR008207">
    <property type="entry name" value="Sig_transdc_His_kin_Hpt_dom"/>
</dbReference>
<evidence type="ECO:0000313" key="17">
    <source>
        <dbReference type="Proteomes" id="UP000573499"/>
    </source>
</evidence>
<dbReference type="PROSITE" id="PS50894">
    <property type="entry name" value="HPT"/>
    <property type="match status" value="1"/>
</dbReference>
<dbReference type="Pfam" id="PF02518">
    <property type="entry name" value="HATPase_c"/>
    <property type="match status" value="1"/>
</dbReference>
<dbReference type="InterPro" id="IPR037257">
    <property type="entry name" value="T2SS_E_N_sf"/>
</dbReference>
<keyword evidence="4" id="KW-0145">Chemotaxis</keyword>
<evidence type="ECO:0000259" key="13">
    <source>
        <dbReference type="PROSITE" id="PS50109"/>
    </source>
</evidence>
<dbReference type="SMART" id="SM00387">
    <property type="entry name" value="HATPase_c"/>
    <property type="match status" value="1"/>
</dbReference>
<dbReference type="RefSeq" id="WP_182152820.1">
    <property type="nucleotide sequence ID" value="NZ_JACEZU010000003.1"/>
</dbReference>
<dbReference type="PROSITE" id="PS50109">
    <property type="entry name" value="HIS_KIN"/>
    <property type="match status" value="1"/>
</dbReference>
<keyword evidence="10" id="KW-0902">Two-component regulatory system</keyword>
<evidence type="ECO:0000259" key="14">
    <source>
        <dbReference type="PROSITE" id="PS50851"/>
    </source>
</evidence>
<feature type="domain" description="Histidine kinase" evidence="13">
    <location>
        <begin position="364"/>
        <end position="565"/>
    </location>
</feature>
<feature type="domain" description="CheW-like" evidence="14">
    <location>
        <begin position="567"/>
        <end position="701"/>
    </location>
</feature>
<feature type="modified residue" description="Phosphohistidine" evidence="12">
    <location>
        <position position="51"/>
    </location>
</feature>
<comment type="function">
    <text evidence="11">Involved in the transmission of sensory signals from the chemoreceptors to the flagellar motors. CheA is autophosphorylated; it can transfer its phosphate group to either CheB or CheY.</text>
</comment>
<dbReference type="Gene3D" id="3.30.565.10">
    <property type="entry name" value="Histidine kinase-like ATPase, C-terminal domain"/>
    <property type="match status" value="1"/>
</dbReference>
<dbReference type="GO" id="GO:0006935">
    <property type="term" value="P:chemotaxis"/>
    <property type="evidence" value="ECO:0007669"/>
    <property type="project" value="UniProtKB-KW"/>
</dbReference>
<keyword evidence="9" id="KW-0067">ATP-binding</keyword>
<comment type="catalytic activity">
    <reaction evidence="1">
        <text>ATP + protein L-histidine = ADP + protein N-phospho-L-histidine.</text>
        <dbReference type="EC" id="2.7.13.3"/>
    </reaction>
</comment>
<dbReference type="CDD" id="cd00088">
    <property type="entry name" value="HPT"/>
    <property type="match status" value="1"/>
</dbReference>
<dbReference type="SUPFAM" id="SSF47384">
    <property type="entry name" value="Homodimeric domain of signal transducing histidine kinase"/>
    <property type="match status" value="1"/>
</dbReference>
<comment type="caution">
    <text evidence="16">The sequence shown here is derived from an EMBL/GenBank/DDBJ whole genome shotgun (WGS) entry which is preliminary data.</text>
</comment>
<dbReference type="Proteomes" id="UP000573499">
    <property type="component" value="Unassembled WGS sequence"/>
</dbReference>
<evidence type="ECO:0000256" key="12">
    <source>
        <dbReference type="PROSITE-ProRule" id="PRU00110"/>
    </source>
</evidence>
<dbReference type="SMART" id="SM01231">
    <property type="entry name" value="H-kinase_dim"/>
    <property type="match status" value="1"/>
</dbReference>
<dbReference type="GO" id="GO:0005524">
    <property type="term" value="F:ATP binding"/>
    <property type="evidence" value="ECO:0007669"/>
    <property type="project" value="UniProtKB-KW"/>
</dbReference>
<gene>
    <name evidence="16" type="ORF">H3H39_07915</name>
</gene>
<evidence type="ECO:0000256" key="2">
    <source>
        <dbReference type="ARBA" id="ARBA00012438"/>
    </source>
</evidence>
<dbReference type="CDD" id="cd16916">
    <property type="entry name" value="HATPase_CheA-like"/>
    <property type="match status" value="1"/>
</dbReference>
<dbReference type="InterPro" id="IPR036641">
    <property type="entry name" value="HPT_dom_sf"/>
</dbReference>
<sequence length="726" mass="77414">MSGLDARFDDALLLFYSEARDLLQQIEDALLWLEESPGDSEAINALFRAAHTIKGTAGVFNIGPVVSFTHQVESVLERVRQGQVPFDATLGALMLTCCDQIAALLADAEQGGSAAPPAEDLLARLAAYLEQQPPAPPAADPRIGTWHLSLRFRDDTFRNGFDPLSVIDYLATLGRVTILATIVERLPAWDAFDPESCFLGFELRLETEAMRADIEAAFEFLTDDCVVHILAPTRRAADFIALIEELDHEQRLGEILVGCGALSAEALAAALARQQQTTHPAPMLGEILVDQNHVAPEVLDAALKRQARAPVPQGRPDAGLFVRVAADKLDDLINLVGELVICGASATLQAQGSRNPDLIGTTAHLGRLVDEIRNGALALRMVRIGETFVRYRRVVHDISTELGKEVRLEIDGADTELDKSVVERIGDPLMHLVRNALDHGIEPAAQREARGKSAVGTITLAARHDSGSIVIEVGDDGRGLDGEVLLAKARERGQVAPGQVLSEAEKLELIFAPGFSTAAEVTNLSGRGVGMDVVRQNIEALRGSIKLSSVVGLGTRVEIRLPLTLAIIDGFLVKVGDGAFVIPLQAVTECLDANGTRLQGMAGAAGYIDLRGDVLAVLDLRAVFDVPGPAPSRRRIVVVRTGGGAMAGLMVDELLGEYQTVIKPLGKLFRQLRGISGSTVLGSGDVALILDVGVLVKMTAGQARDGWRPQIAGMGTGATSQEMSNG</sequence>
<dbReference type="Gene3D" id="1.20.120.160">
    <property type="entry name" value="HPT domain"/>
    <property type="match status" value="1"/>
</dbReference>
<dbReference type="GO" id="GO:0005737">
    <property type="term" value="C:cytoplasm"/>
    <property type="evidence" value="ECO:0007669"/>
    <property type="project" value="InterPro"/>
</dbReference>
<dbReference type="SUPFAM" id="SSF47226">
    <property type="entry name" value="Histidine-containing phosphotransfer domain, HPT domain"/>
    <property type="match status" value="1"/>
</dbReference>
<dbReference type="Pfam" id="PF02895">
    <property type="entry name" value="H-kinase_dim"/>
    <property type="match status" value="1"/>
</dbReference>
<evidence type="ECO:0000256" key="4">
    <source>
        <dbReference type="ARBA" id="ARBA00022500"/>
    </source>
</evidence>
<keyword evidence="8" id="KW-0418">Kinase</keyword>
<dbReference type="InterPro" id="IPR004358">
    <property type="entry name" value="Sig_transdc_His_kin-like_C"/>
</dbReference>
<evidence type="ECO:0000259" key="15">
    <source>
        <dbReference type="PROSITE" id="PS50894"/>
    </source>
</evidence>
<dbReference type="PROSITE" id="PS50851">
    <property type="entry name" value="CHEW"/>
    <property type="match status" value="1"/>
</dbReference>
<evidence type="ECO:0000256" key="10">
    <source>
        <dbReference type="ARBA" id="ARBA00023012"/>
    </source>
</evidence>
<dbReference type="InterPro" id="IPR002545">
    <property type="entry name" value="CheW-lke_dom"/>
</dbReference>
<dbReference type="AlphaFoldDB" id="A0A7W2F8B4"/>
<dbReference type="Gene3D" id="2.30.30.40">
    <property type="entry name" value="SH3 Domains"/>
    <property type="match status" value="1"/>
</dbReference>
<dbReference type="Gene3D" id="1.10.287.560">
    <property type="entry name" value="Histidine kinase CheA-like, homodimeric domain"/>
    <property type="match status" value="1"/>
</dbReference>